<name>A0A0A3YPS3_BRAJP</name>
<gene>
    <name evidence="1" type="ORF">MA20_31225</name>
</gene>
<dbReference type="AlphaFoldDB" id="A0A0A3YPS3"/>
<dbReference type="Proteomes" id="UP000030377">
    <property type="component" value="Unassembled WGS sequence"/>
</dbReference>
<sequence length="339" mass="38077">MNDSTNDFWIACGHHLLDRDESGGLCVTDEFLKAYFARPELMPPDDACPVERRLHRELLVNPRLPVGAEDIAAIIDADARENWQFVLAFRDLLLRHPTLEAAYLAIVRLGMSDLPPLFVNQLVHVILRNALDDCDDPFVLRAAELFFRPQRILPHEQALLLGDDEVVGGRNPTLVLSLMSMLGAMHDAEVDVMSEETAEGYWQRSDRFDMAFDLTAAGRGPPAVAQVMTRWISHLLGIDVAIEPLRALHDAHLTWYVGLDADATRLGDRLWHGEELDERSAGRVLALFRLTFADASQAMADVRGEPVYLILAMTNDQKLRMKPHNLLTGLPIKHLEIVT</sequence>
<dbReference type="InterPro" id="IPR045932">
    <property type="entry name" value="DUF6352"/>
</dbReference>
<evidence type="ECO:0000313" key="1">
    <source>
        <dbReference type="EMBL" id="KGT75688.1"/>
    </source>
</evidence>
<evidence type="ECO:0008006" key="3">
    <source>
        <dbReference type="Google" id="ProtNLM"/>
    </source>
</evidence>
<accession>A0A0A3YPS3</accession>
<organism evidence="1 2">
    <name type="scientific">Bradyrhizobium japonicum</name>
    <dbReference type="NCBI Taxonomy" id="375"/>
    <lineage>
        <taxon>Bacteria</taxon>
        <taxon>Pseudomonadati</taxon>
        <taxon>Pseudomonadota</taxon>
        <taxon>Alphaproteobacteria</taxon>
        <taxon>Hyphomicrobiales</taxon>
        <taxon>Nitrobacteraceae</taxon>
        <taxon>Bradyrhizobium</taxon>
    </lineage>
</organism>
<reference evidence="1 2" key="1">
    <citation type="submission" date="2014-09" db="EMBL/GenBank/DDBJ databases">
        <title>Draft genome of Bradyrhizobium japonicum Is-34.</title>
        <authorList>
            <person name="Tsurumaru H."/>
            <person name="Yamakawa T."/>
            <person name="Hashimoto S."/>
            <person name="Okizaki K."/>
            <person name="Kanesaki Y."/>
            <person name="Yoshikawa H."/>
            <person name="Yajima S."/>
        </authorList>
    </citation>
    <scope>NUCLEOTIDE SEQUENCE [LARGE SCALE GENOMIC DNA]</scope>
    <source>
        <strain evidence="1 2">Is-34</strain>
    </source>
</reference>
<dbReference type="RefSeq" id="WP_041958411.1">
    <property type="nucleotide sequence ID" value="NZ_JRPN01000024.1"/>
</dbReference>
<comment type="caution">
    <text evidence="1">The sequence shown here is derived from an EMBL/GenBank/DDBJ whole genome shotgun (WGS) entry which is preliminary data.</text>
</comment>
<dbReference type="EMBL" id="JRPN01000024">
    <property type="protein sequence ID" value="KGT75688.1"/>
    <property type="molecule type" value="Genomic_DNA"/>
</dbReference>
<proteinExistence type="predicted"/>
<evidence type="ECO:0000313" key="2">
    <source>
        <dbReference type="Proteomes" id="UP000030377"/>
    </source>
</evidence>
<dbReference type="Pfam" id="PF19879">
    <property type="entry name" value="DUF6352"/>
    <property type="match status" value="1"/>
</dbReference>
<protein>
    <recommendedName>
        <fullName evidence="3">Bll5482 protein</fullName>
    </recommendedName>
</protein>